<dbReference type="InterPro" id="IPR042221">
    <property type="entry name" value="Leu/Phe-tRNA_Trfase_N"/>
</dbReference>
<dbReference type="NCBIfam" id="TIGR00667">
    <property type="entry name" value="aat"/>
    <property type="match status" value="1"/>
</dbReference>
<gene>
    <name evidence="15" type="primary">aat</name>
    <name evidence="16" type="ORF">EDC56_0067</name>
</gene>
<evidence type="ECO:0000256" key="2">
    <source>
        <dbReference type="ARBA" id="ARBA00022490"/>
    </source>
</evidence>
<evidence type="ECO:0000256" key="15">
    <source>
        <dbReference type="HAMAP-Rule" id="MF_00688"/>
    </source>
</evidence>
<evidence type="ECO:0000256" key="11">
    <source>
        <dbReference type="ARBA" id="ARBA00074372"/>
    </source>
</evidence>
<reference evidence="16 17" key="1">
    <citation type="submission" date="2018-11" db="EMBL/GenBank/DDBJ databases">
        <title>Genomic Encyclopedia of Type Strains, Phase IV (KMG-IV): sequencing the most valuable type-strain genomes for metagenomic binning, comparative biology and taxonomic classification.</title>
        <authorList>
            <person name="Goeker M."/>
        </authorList>
    </citation>
    <scope>NUCLEOTIDE SEQUENCE [LARGE SCALE GENOMIC DNA]</scope>
    <source>
        <strain evidence="16 17">DSM 100316</strain>
    </source>
</reference>
<keyword evidence="17" id="KW-1185">Reference proteome</keyword>
<name>A0A3N2DXL4_9GAMM</name>
<evidence type="ECO:0000256" key="4">
    <source>
        <dbReference type="ARBA" id="ARBA00023315"/>
    </source>
</evidence>
<dbReference type="PANTHER" id="PTHR30098:SF2">
    <property type="entry name" value="LEUCYL_PHENYLALANYL-TRNA--PROTEIN TRANSFERASE"/>
    <property type="match status" value="1"/>
</dbReference>
<dbReference type="OrthoDB" id="9790282at2"/>
<dbReference type="HAMAP" id="MF_00688">
    <property type="entry name" value="Leu_Phe_trans"/>
    <property type="match status" value="1"/>
</dbReference>
<dbReference type="Pfam" id="PF03588">
    <property type="entry name" value="Leu_Phe_trans"/>
    <property type="match status" value="1"/>
</dbReference>
<evidence type="ECO:0000256" key="12">
    <source>
        <dbReference type="ARBA" id="ARBA00077136"/>
    </source>
</evidence>
<dbReference type="PANTHER" id="PTHR30098">
    <property type="entry name" value="LEUCYL/PHENYLALANYL-TRNA--PROTEIN TRANSFERASE"/>
    <property type="match status" value="1"/>
</dbReference>
<evidence type="ECO:0000313" key="17">
    <source>
        <dbReference type="Proteomes" id="UP000275394"/>
    </source>
</evidence>
<dbReference type="InterPro" id="IPR004616">
    <property type="entry name" value="Leu/Phe-tRNA_Trfase"/>
</dbReference>
<dbReference type="Proteomes" id="UP000275394">
    <property type="component" value="Unassembled WGS sequence"/>
</dbReference>
<comment type="catalytic activity">
    <reaction evidence="7 15">
        <text>N-terminal L-lysyl-[protein] + L-leucyl-tRNA(Leu) = N-terminal L-leucyl-L-lysyl-[protein] + tRNA(Leu) + H(+)</text>
        <dbReference type="Rhea" id="RHEA:12340"/>
        <dbReference type="Rhea" id="RHEA-COMP:9613"/>
        <dbReference type="Rhea" id="RHEA-COMP:9622"/>
        <dbReference type="Rhea" id="RHEA-COMP:12670"/>
        <dbReference type="Rhea" id="RHEA-COMP:12671"/>
        <dbReference type="ChEBI" id="CHEBI:15378"/>
        <dbReference type="ChEBI" id="CHEBI:65249"/>
        <dbReference type="ChEBI" id="CHEBI:78442"/>
        <dbReference type="ChEBI" id="CHEBI:78494"/>
        <dbReference type="ChEBI" id="CHEBI:133043"/>
        <dbReference type="EC" id="2.3.2.6"/>
    </reaction>
</comment>
<protein>
    <recommendedName>
        <fullName evidence="11 15">Leucyl/phenylalanyl-tRNA--protein transferase</fullName>
        <ecNumber evidence="10 15">2.3.2.6</ecNumber>
    </recommendedName>
    <alternativeName>
        <fullName evidence="12 15">L/F-transferase</fullName>
    </alternativeName>
    <alternativeName>
        <fullName evidence="13 15">Leucyltransferase</fullName>
    </alternativeName>
    <alternativeName>
        <fullName evidence="14 15">Phenyalanyltransferase</fullName>
    </alternativeName>
</protein>
<accession>A0A3N2DXL4</accession>
<evidence type="ECO:0000256" key="5">
    <source>
        <dbReference type="ARBA" id="ARBA00050607"/>
    </source>
</evidence>
<keyword evidence="3 15" id="KW-0808">Transferase</keyword>
<dbReference type="InterPro" id="IPR016181">
    <property type="entry name" value="Acyl_CoA_acyltransferase"/>
</dbReference>
<dbReference type="Gene3D" id="3.30.70.3550">
    <property type="entry name" value="Leucyl/phenylalanyl-tRNA-protein transferase, N-terminal domain"/>
    <property type="match status" value="1"/>
</dbReference>
<evidence type="ECO:0000256" key="1">
    <source>
        <dbReference type="ARBA" id="ARBA00004496"/>
    </source>
</evidence>
<dbReference type="GO" id="GO:0005737">
    <property type="term" value="C:cytoplasm"/>
    <property type="evidence" value="ECO:0007669"/>
    <property type="project" value="UniProtKB-SubCell"/>
</dbReference>
<dbReference type="GO" id="GO:0030163">
    <property type="term" value="P:protein catabolic process"/>
    <property type="evidence" value="ECO:0007669"/>
    <property type="project" value="UniProtKB-UniRule"/>
</dbReference>
<evidence type="ECO:0000256" key="10">
    <source>
        <dbReference type="ARBA" id="ARBA00066767"/>
    </source>
</evidence>
<evidence type="ECO:0000256" key="8">
    <source>
        <dbReference type="ARBA" id="ARBA00054043"/>
    </source>
</evidence>
<comment type="similarity">
    <text evidence="9 15">Belongs to the L/F-transferase family.</text>
</comment>
<dbReference type="Gene3D" id="3.40.630.70">
    <property type="entry name" value="Leucyl/phenylalanyl-tRNA-protein transferase, C-terminal domain"/>
    <property type="match status" value="1"/>
</dbReference>
<comment type="subcellular location">
    <subcellularLocation>
        <location evidence="1 15">Cytoplasm</location>
    </subcellularLocation>
</comment>
<evidence type="ECO:0000256" key="6">
    <source>
        <dbReference type="ARBA" id="ARBA00050652"/>
    </source>
</evidence>
<proteinExistence type="inferred from homology"/>
<sequence length="238" mass="26968">MTIPWLPEDSCIFPPVNSALKDPDGLLAAGGDLSPETLLSAYKNGIFPWYDQDQPILWWSPDPRTIVEPQTAHASRSLKKFIRKHPPTVTFDQDFSNVIKQCRLTRENKEGTWITDEMEAAYNSLYRMGYAHSVEVWDEDELIGGLYGIALGRAFFGESMFSLRDNSSKIAFITLSKYLQHWQFELIDCQVESEHLLSLGAQVISRDSFIERINTATIKATQIDWQVPPGLLASLSQP</sequence>
<comment type="catalytic activity">
    <reaction evidence="6 15">
        <text>N-terminal L-arginyl-[protein] + L-leucyl-tRNA(Leu) = N-terminal L-leucyl-L-arginyl-[protein] + tRNA(Leu) + H(+)</text>
        <dbReference type="Rhea" id="RHEA:50416"/>
        <dbReference type="Rhea" id="RHEA-COMP:9613"/>
        <dbReference type="Rhea" id="RHEA-COMP:9622"/>
        <dbReference type="Rhea" id="RHEA-COMP:12672"/>
        <dbReference type="Rhea" id="RHEA-COMP:12673"/>
        <dbReference type="ChEBI" id="CHEBI:15378"/>
        <dbReference type="ChEBI" id="CHEBI:64719"/>
        <dbReference type="ChEBI" id="CHEBI:78442"/>
        <dbReference type="ChEBI" id="CHEBI:78494"/>
        <dbReference type="ChEBI" id="CHEBI:133044"/>
        <dbReference type="EC" id="2.3.2.6"/>
    </reaction>
</comment>
<organism evidence="16 17">
    <name type="scientific">Sinobacterium caligoides</name>
    <dbReference type="NCBI Taxonomy" id="933926"/>
    <lineage>
        <taxon>Bacteria</taxon>
        <taxon>Pseudomonadati</taxon>
        <taxon>Pseudomonadota</taxon>
        <taxon>Gammaproteobacteria</taxon>
        <taxon>Cellvibrionales</taxon>
        <taxon>Spongiibacteraceae</taxon>
        <taxon>Sinobacterium</taxon>
    </lineage>
</organism>
<dbReference type="EMBL" id="RKHR01000003">
    <property type="protein sequence ID" value="ROS04561.1"/>
    <property type="molecule type" value="Genomic_DNA"/>
</dbReference>
<dbReference type="SUPFAM" id="SSF55729">
    <property type="entry name" value="Acyl-CoA N-acyltransferases (Nat)"/>
    <property type="match status" value="1"/>
</dbReference>
<evidence type="ECO:0000256" key="3">
    <source>
        <dbReference type="ARBA" id="ARBA00022679"/>
    </source>
</evidence>
<keyword evidence="2 15" id="KW-0963">Cytoplasm</keyword>
<dbReference type="GO" id="GO:0008914">
    <property type="term" value="F:leucyl-tRNA--protein transferase activity"/>
    <property type="evidence" value="ECO:0007669"/>
    <property type="project" value="UniProtKB-UniRule"/>
</dbReference>
<evidence type="ECO:0000313" key="16">
    <source>
        <dbReference type="EMBL" id="ROS04561.1"/>
    </source>
</evidence>
<evidence type="ECO:0000256" key="7">
    <source>
        <dbReference type="ARBA" id="ARBA00051538"/>
    </source>
</evidence>
<evidence type="ECO:0000256" key="14">
    <source>
        <dbReference type="ARBA" id="ARBA00083640"/>
    </source>
</evidence>
<dbReference type="AlphaFoldDB" id="A0A3N2DXL4"/>
<comment type="catalytic activity">
    <reaction evidence="5 15">
        <text>L-phenylalanyl-tRNA(Phe) + an N-terminal L-alpha-aminoacyl-[protein] = an N-terminal L-phenylalanyl-L-alpha-aminoacyl-[protein] + tRNA(Phe)</text>
        <dbReference type="Rhea" id="RHEA:43632"/>
        <dbReference type="Rhea" id="RHEA-COMP:9668"/>
        <dbReference type="Rhea" id="RHEA-COMP:9699"/>
        <dbReference type="Rhea" id="RHEA-COMP:10636"/>
        <dbReference type="Rhea" id="RHEA-COMP:10637"/>
        <dbReference type="ChEBI" id="CHEBI:78442"/>
        <dbReference type="ChEBI" id="CHEBI:78531"/>
        <dbReference type="ChEBI" id="CHEBI:78597"/>
        <dbReference type="ChEBI" id="CHEBI:83561"/>
        <dbReference type="EC" id="2.3.2.6"/>
    </reaction>
</comment>
<evidence type="ECO:0000256" key="13">
    <source>
        <dbReference type="ARBA" id="ARBA00077165"/>
    </source>
</evidence>
<dbReference type="FunFam" id="3.30.70.3550:FF:000001">
    <property type="entry name" value="Leucyl/phenylalanyl-tRNA--protein transferase"/>
    <property type="match status" value="1"/>
</dbReference>
<dbReference type="EC" id="2.3.2.6" evidence="10 15"/>
<dbReference type="RefSeq" id="WP_123710553.1">
    <property type="nucleotide sequence ID" value="NZ_RKHR01000003.1"/>
</dbReference>
<comment type="caution">
    <text evidence="16">The sequence shown here is derived from an EMBL/GenBank/DDBJ whole genome shotgun (WGS) entry which is preliminary data.</text>
</comment>
<keyword evidence="4 15" id="KW-0012">Acyltransferase</keyword>
<evidence type="ECO:0000256" key="9">
    <source>
        <dbReference type="ARBA" id="ARBA00061535"/>
    </source>
</evidence>
<dbReference type="InterPro" id="IPR042203">
    <property type="entry name" value="Leu/Phe-tRNA_Trfase_C"/>
</dbReference>
<comment type="function">
    <text evidence="8 15">Functions in the N-end rule pathway of protein degradation where it conjugates Leu, Phe and, less efficiently, Met from aminoacyl-tRNAs to the N-termini of proteins containing an N-terminal arginine or lysine.</text>
</comment>